<feature type="compositionally biased region" description="Basic and acidic residues" evidence="1">
    <location>
        <begin position="722"/>
        <end position="737"/>
    </location>
</feature>
<dbReference type="Proteomes" id="UP000236319">
    <property type="component" value="Unassembled WGS sequence"/>
</dbReference>
<feature type="transmembrane region" description="Helical" evidence="2">
    <location>
        <begin position="251"/>
        <end position="272"/>
    </location>
</feature>
<dbReference type="PANTHER" id="PTHR34660:SF3">
    <property type="entry name" value="RRM DOMAIN-CONTAINING PROTEIN"/>
    <property type="match status" value="1"/>
</dbReference>
<sequence>MSYLRKDRVYVVSNFFAMTMAGFAAFMSSDFIRLLSFDTVGDESYWIFAYQMTMWCSTIAASLVKTPAAPSLMYCLRFNVFFLVAAGIGFFTQWFESISFHLVVIFWAYIAGMALVNAVVFASYHHSGSRGLMLGSMLSFATTYGVLELVKYWTWKHGDLGKYRNIVLAYLVLRLVMNCAAMSFLSSGAQETHFEQFDKAFELIKKNVMMEWLSGTLHERETQLALKEVTPHYVSPVAGVRYIFEDSNLTVVWLIFMALCLSCSIFTPHVGAANWDLSVFKMGHVDRAEHVGNLMGVIVAVMCKHSWLGAVGMGLLYVVHAGLALFLTVYVHSYRMSLRIPMEAMCVLTCINALLGSFLTVATFTHFFELAVNLKCNSEKETPELPQVCCRDDESSECLCSEQFCEEKCSRKKCAVDDSKKIRVYIPPNTEEMYTLWHPDHCLLCWIYRHNPDEVCNIPEGKRTNTERAKIDECESYLLRNCKVSLCGYCDMNVLLECVKIKCTCEEKCEIPLPNANMYKEDDDCQKELKEKENKEKEKKEKGQHETNTVSEVSPSQEQQTADQACPNEKKEKDKEDGEKQESPPKAKGDEENGKENSEESDEDTDEKPVRKELHEICLCSGKNISIVTTSSSEFIVKDTSCCETKAKDVAPKETDQECEPSGREFRLSSMRSYSCCHYDLKVMMRLKEPNSNFHLMQEPYPGKFDPIGCLVFNGSCMKKEEHKKSDQERREKGEKEKKRKCSVLDVDKDDESLNYACRDSVLSSITRVPCDKNAKGDNGLCACCKAAQVYAKNKKEENKSSETPSPKPEPQQPSPKKEEQEHPDCCHMKVQPTALPFHFKDIDLKRNSYVGALFFIILVFGTAKLIIAITFAALEVKYGLDLSSNFKVIQPFYEKSEDPLTYGIDTSLTNEQLMKHFEEQMEYVSPPKLASMVPLQRWMESPSFDSIYEDNVRVFSPKSEKHATAGESCVKNEDKDANNDSRGLDENDVLVSSGFGLPSINQLGNDEDAGIAVEEQEAHNLGSSKESGDAGSRMINGNRKGNDKSASEPHSKEGSVVSAEDDEENDVDVAPKSTGGAAVEQVVRSSVEAGESDRENKSDDEEEDLTLVGREKKVMEEVLEQYKWLCNDLEFAFVENWVQETTDLKNKEDADVDKIKRIRRVKWCLDSGLKMYSYQSADAITVYLKSTNEKWDVEMQHFQSGVTHKLKVVGDNVSMLSPMKMAKIGDHDWQTALTDAQITLWKEASADADNLARITKKDEQLTNVVDVARGVDIIVKTLDLWKYRVEVINELTNDGNVFLSWRPFLANWEQILKWEERFLPMYLKEYRGVKSLETDGAEAQK</sequence>
<keyword evidence="2" id="KW-0472">Membrane</keyword>
<feature type="compositionally biased region" description="Basic and acidic residues" evidence="1">
    <location>
        <begin position="568"/>
        <end position="598"/>
    </location>
</feature>
<feature type="transmembrane region" description="Helical" evidence="2">
    <location>
        <begin position="167"/>
        <end position="185"/>
    </location>
</feature>
<evidence type="ECO:0000256" key="1">
    <source>
        <dbReference type="SAM" id="MobiDB-lite"/>
    </source>
</evidence>
<comment type="caution">
    <text evidence="3">The sequence shown here is derived from an EMBL/GenBank/DDBJ whole genome shotgun (WGS) entry which is preliminary data.</text>
</comment>
<evidence type="ECO:0000313" key="3">
    <source>
        <dbReference type="EMBL" id="GBE60425.1"/>
    </source>
</evidence>
<feature type="region of interest" description="Disordered" evidence="1">
    <location>
        <begin position="796"/>
        <end position="825"/>
    </location>
</feature>
<feature type="region of interest" description="Disordered" evidence="1">
    <location>
        <begin position="722"/>
        <end position="742"/>
    </location>
</feature>
<evidence type="ECO:0000313" key="4">
    <source>
        <dbReference type="Proteomes" id="UP000236319"/>
    </source>
</evidence>
<feature type="region of interest" description="Disordered" evidence="1">
    <location>
        <begin position="532"/>
        <end position="610"/>
    </location>
</feature>
<keyword evidence="2" id="KW-0812">Transmembrane</keyword>
<feature type="transmembrane region" description="Helical" evidence="2">
    <location>
        <begin position="76"/>
        <end position="95"/>
    </location>
</feature>
<proteinExistence type="predicted"/>
<dbReference type="PANTHER" id="PTHR34660">
    <property type="entry name" value="MYB-LIKE PROTEIN X"/>
    <property type="match status" value="1"/>
</dbReference>
<feature type="compositionally biased region" description="Polar residues" evidence="1">
    <location>
        <begin position="546"/>
        <end position="563"/>
    </location>
</feature>
<dbReference type="VEuPathDB" id="PiroplasmaDB:BOVATA_019180"/>
<dbReference type="GeneID" id="39874195"/>
<feature type="transmembrane region" description="Helical" evidence="2">
    <location>
        <begin position="307"/>
        <end position="332"/>
    </location>
</feature>
<evidence type="ECO:0000256" key="2">
    <source>
        <dbReference type="SAM" id="Phobius"/>
    </source>
</evidence>
<feature type="compositionally biased region" description="Basic and acidic residues" evidence="1">
    <location>
        <begin position="816"/>
        <end position="825"/>
    </location>
</feature>
<name>A0A2H6KBQ9_9APIC</name>
<feature type="transmembrane region" description="Helical" evidence="2">
    <location>
        <begin position="44"/>
        <end position="64"/>
    </location>
</feature>
<reference evidence="3 4" key="1">
    <citation type="journal article" date="2017" name="BMC Genomics">
        <title>Whole-genome assembly of Babesia ovata and comparative genomics between closely related pathogens.</title>
        <authorList>
            <person name="Yamagishi J."/>
            <person name="Asada M."/>
            <person name="Hakimi H."/>
            <person name="Tanaka T.Q."/>
            <person name="Sugimoto C."/>
            <person name="Kawazu S."/>
        </authorList>
    </citation>
    <scope>NUCLEOTIDE SEQUENCE [LARGE SCALE GENOMIC DNA]</scope>
    <source>
        <strain evidence="3 4">Miyake</strain>
    </source>
</reference>
<feature type="region of interest" description="Disordered" evidence="1">
    <location>
        <begin position="960"/>
        <end position="991"/>
    </location>
</feature>
<dbReference type="OrthoDB" id="365688at2759"/>
<keyword evidence="4" id="KW-1185">Reference proteome</keyword>
<feature type="region of interest" description="Disordered" evidence="1">
    <location>
        <begin position="1020"/>
        <end position="1106"/>
    </location>
</feature>
<feature type="transmembrane region" description="Helical" evidence="2">
    <location>
        <begin position="344"/>
        <end position="368"/>
    </location>
</feature>
<feature type="compositionally biased region" description="Basic and acidic residues" evidence="1">
    <location>
        <begin position="1041"/>
        <end position="1054"/>
    </location>
</feature>
<keyword evidence="2" id="KW-1133">Transmembrane helix</keyword>
<protein>
    <submittedName>
        <fullName evidence="3">Uncharacterized protein</fullName>
    </submittedName>
</protein>
<feature type="transmembrane region" description="Helical" evidence="2">
    <location>
        <begin position="131"/>
        <end position="147"/>
    </location>
</feature>
<dbReference type="EMBL" id="BDSA01000002">
    <property type="protein sequence ID" value="GBE60425.1"/>
    <property type="molecule type" value="Genomic_DNA"/>
</dbReference>
<organism evidence="3 4">
    <name type="scientific">Babesia ovata</name>
    <dbReference type="NCBI Taxonomy" id="189622"/>
    <lineage>
        <taxon>Eukaryota</taxon>
        <taxon>Sar</taxon>
        <taxon>Alveolata</taxon>
        <taxon>Apicomplexa</taxon>
        <taxon>Aconoidasida</taxon>
        <taxon>Piroplasmida</taxon>
        <taxon>Babesiidae</taxon>
        <taxon>Babesia</taxon>
    </lineage>
</organism>
<feature type="compositionally biased region" description="Basic and acidic residues" evidence="1">
    <location>
        <begin position="532"/>
        <end position="545"/>
    </location>
</feature>
<feature type="transmembrane region" description="Helical" evidence="2">
    <location>
        <begin position="12"/>
        <end position="32"/>
    </location>
</feature>
<feature type="transmembrane region" description="Helical" evidence="2">
    <location>
        <begin position="101"/>
        <end position="124"/>
    </location>
</feature>
<dbReference type="RefSeq" id="XP_028866668.1">
    <property type="nucleotide sequence ID" value="XM_029010835.1"/>
</dbReference>
<accession>A0A2H6KBQ9</accession>
<feature type="compositionally biased region" description="Basic and acidic residues" evidence="1">
    <location>
        <begin position="960"/>
        <end position="986"/>
    </location>
</feature>
<gene>
    <name evidence="3" type="ORF">BOVATA_019180</name>
</gene>